<feature type="region of interest" description="Disordered" evidence="1">
    <location>
        <begin position="344"/>
        <end position="363"/>
    </location>
</feature>
<evidence type="ECO:0000256" key="1">
    <source>
        <dbReference type="SAM" id="MobiDB-lite"/>
    </source>
</evidence>
<dbReference type="EMBL" id="NMUH01000095">
    <property type="protein sequence ID" value="MQL71347.1"/>
    <property type="molecule type" value="Genomic_DNA"/>
</dbReference>
<keyword evidence="3" id="KW-1185">Reference proteome</keyword>
<sequence>MANPVGGEAVQGLGEGRLSYAQIITQTKLPPVVDIGVKPPGFTDAGEPAVFFSRDEGRITPGQNILHGLHGTTVVDGLQGKRQLEDAGMSVLQTDQILEVEASPTMRGLHGTSRGLLLQGSSLGGVSVGVSPEIALPGGVPPAKPPVGGDEILLESAVSITEDPAIIIQKAAVLAQMENIFMPALANQKKEGSERNVGACTRSKAQALSGGVLLVLLLCLLLWQQLGPVYASSTYGSSFWSFFCASSSSSRLRSVYVSSTCGSKYSLDPTLWRERALIWMRRDYWQGLCNIWATERWQETSTTIKVNRAANPEANKHTSGFIFFATHQSKLESYSQQMTEKYAREEEQPQLDPEATSAFTTPSALGTSPSEMMAFIRDEISSLESRLVHTMHTQAISQALSQVSIPSQAVPSASHGPLMLFQYGRGAECVLWKLTEFKSDSQFELDDQIHIKQEELRFGGPKLEILIRSASSLFQHGRGNECDL</sequence>
<evidence type="ECO:0000313" key="2">
    <source>
        <dbReference type="EMBL" id="MQL71347.1"/>
    </source>
</evidence>
<reference evidence="2" key="1">
    <citation type="submission" date="2017-07" db="EMBL/GenBank/DDBJ databases">
        <title>Taro Niue Genome Assembly and Annotation.</title>
        <authorList>
            <person name="Atibalentja N."/>
            <person name="Keating K."/>
            <person name="Fields C.J."/>
        </authorList>
    </citation>
    <scope>NUCLEOTIDE SEQUENCE</scope>
    <source>
        <strain evidence="2">Niue_2</strain>
        <tissue evidence="2">Leaf</tissue>
    </source>
</reference>
<dbReference type="Proteomes" id="UP000652761">
    <property type="component" value="Unassembled WGS sequence"/>
</dbReference>
<proteinExistence type="predicted"/>
<accession>A0A843TMS2</accession>
<evidence type="ECO:0000313" key="3">
    <source>
        <dbReference type="Proteomes" id="UP000652761"/>
    </source>
</evidence>
<organism evidence="2 3">
    <name type="scientific">Colocasia esculenta</name>
    <name type="common">Wild taro</name>
    <name type="synonym">Arum esculentum</name>
    <dbReference type="NCBI Taxonomy" id="4460"/>
    <lineage>
        <taxon>Eukaryota</taxon>
        <taxon>Viridiplantae</taxon>
        <taxon>Streptophyta</taxon>
        <taxon>Embryophyta</taxon>
        <taxon>Tracheophyta</taxon>
        <taxon>Spermatophyta</taxon>
        <taxon>Magnoliopsida</taxon>
        <taxon>Liliopsida</taxon>
        <taxon>Araceae</taxon>
        <taxon>Aroideae</taxon>
        <taxon>Colocasieae</taxon>
        <taxon>Colocasia</taxon>
    </lineage>
</organism>
<name>A0A843TMS2_COLES</name>
<dbReference type="AlphaFoldDB" id="A0A843TMS2"/>
<protein>
    <submittedName>
        <fullName evidence="2">Uncharacterized protein</fullName>
    </submittedName>
</protein>
<gene>
    <name evidence="2" type="ORF">Taro_003679</name>
</gene>
<comment type="caution">
    <text evidence="2">The sequence shown here is derived from an EMBL/GenBank/DDBJ whole genome shotgun (WGS) entry which is preliminary data.</text>
</comment>